<dbReference type="SUPFAM" id="SSF51735">
    <property type="entry name" value="NAD(P)-binding Rossmann-fold domains"/>
    <property type="match status" value="1"/>
</dbReference>
<dbReference type="GeneID" id="25282263"/>
<dbReference type="GO" id="GO:0005634">
    <property type="term" value="C:nucleus"/>
    <property type="evidence" value="ECO:0007669"/>
    <property type="project" value="TreeGrafter"/>
</dbReference>
<dbReference type="OrthoDB" id="3358371at2759"/>
<evidence type="ECO:0000256" key="2">
    <source>
        <dbReference type="ARBA" id="ARBA00022857"/>
    </source>
</evidence>
<dbReference type="RefSeq" id="XP_013259749.1">
    <property type="nucleotide sequence ID" value="XM_013404295.1"/>
</dbReference>
<dbReference type="STRING" id="1182545.A0A072PAM1"/>
<organism evidence="4 5">
    <name type="scientific">Exophiala aquamarina CBS 119918</name>
    <dbReference type="NCBI Taxonomy" id="1182545"/>
    <lineage>
        <taxon>Eukaryota</taxon>
        <taxon>Fungi</taxon>
        <taxon>Dikarya</taxon>
        <taxon>Ascomycota</taxon>
        <taxon>Pezizomycotina</taxon>
        <taxon>Eurotiomycetes</taxon>
        <taxon>Chaetothyriomycetidae</taxon>
        <taxon>Chaetothyriales</taxon>
        <taxon>Herpotrichiellaceae</taxon>
        <taxon>Exophiala</taxon>
    </lineage>
</organism>
<gene>
    <name evidence="4" type="ORF">A1O9_07349</name>
</gene>
<evidence type="ECO:0000313" key="5">
    <source>
        <dbReference type="Proteomes" id="UP000027920"/>
    </source>
</evidence>
<dbReference type="InterPro" id="IPR036291">
    <property type="entry name" value="NAD(P)-bd_dom_sf"/>
</dbReference>
<dbReference type="PANTHER" id="PTHR42748:SF28">
    <property type="entry name" value="NMRA-LIKE DOMAIN-CONTAINING PROTEIN"/>
    <property type="match status" value="1"/>
</dbReference>
<dbReference type="Proteomes" id="UP000027920">
    <property type="component" value="Unassembled WGS sequence"/>
</dbReference>
<sequence>MSKLLTVVGATGTQGLSLINAALKDGNYKIRGLTRNPNSTKAAELGKRGVEVVRADINDGESLVDAFKGSNAIFATTDFFEPFNTYGPEKAIEIEYAQGVNMAKAAANTPTLEHYIWSTLPNGGKLSGGKHMIPHFVAKNRIDDYIKADKALYAKTSFLWIAWYGNNFQYAVFTPTFMKLPGTYVQLSPVASDVPIRAIGNPTVNIGIFALAVLKKPEVTLPGRFVFASNEESTTGKLLEDWSEATGKPSHYVKASSLEEYANIFPGGWGYEMGSMMVMWEELRDKSWSGEEPLVTIDDLGLRGNPELTTVKDAYKAMDWSALL</sequence>
<evidence type="ECO:0000259" key="3">
    <source>
        <dbReference type="Pfam" id="PF05368"/>
    </source>
</evidence>
<evidence type="ECO:0000256" key="1">
    <source>
        <dbReference type="ARBA" id="ARBA00006328"/>
    </source>
</evidence>
<dbReference type="CDD" id="cd05251">
    <property type="entry name" value="NmrA_like_SDR_a"/>
    <property type="match status" value="1"/>
</dbReference>
<dbReference type="AlphaFoldDB" id="A0A072PAM1"/>
<dbReference type="Gene3D" id="3.90.25.10">
    <property type="entry name" value="UDP-galactose 4-epimerase, domain 1"/>
    <property type="match status" value="1"/>
</dbReference>
<dbReference type="Pfam" id="PF05368">
    <property type="entry name" value="NmrA"/>
    <property type="match status" value="1"/>
</dbReference>
<accession>A0A072PAM1</accession>
<protein>
    <recommendedName>
        <fullName evidence="3">NmrA-like domain-containing protein</fullName>
    </recommendedName>
</protein>
<comment type="caution">
    <text evidence="4">The sequence shown here is derived from an EMBL/GenBank/DDBJ whole genome shotgun (WGS) entry which is preliminary data.</text>
</comment>
<keyword evidence="5" id="KW-1185">Reference proteome</keyword>
<dbReference type="PANTHER" id="PTHR42748">
    <property type="entry name" value="NITROGEN METABOLITE REPRESSION PROTEIN NMRA FAMILY MEMBER"/>
    <property type="match status" value="1"/>
</dbReference>
<proteinExistence type="inferred from homology"/>
<keyword evidence="2" id="KW-0521">NADP</keyword>
<name>A0A072PAM1_9EURO</name>
<comment type="similarity">
    <text evidence="1">Belongs to the NmrA-type oxidoreductase family.</text>
</comment>
<dbReference type="EMBL" id="AMGV01000005">
    <property type="protein sequence ID" value="KEF57159.1"/>
    <property type="molecule type" value="Genomic_DNA"/>
</dbReference>
<evidence type="ECO:0000313" key="4">
    <source>
        <dbReference type="EMBL" id="KEF57159.1"/>
    </source>
</evidence>
<dbReference type="HOGENOM" id="CLU_007383_8_6_1"/>
<reference evidence="4 5" key="1">
    <citation type="submission" date="2013-03" db="EMBL/GenBank/DDBJ databases">
        <title>The Genome Sequence of Exophiala aquamarina CBS 119918.</title>
        <authorList>
            <consortium name="The Broad Institute Genomics Platform"/>
            <person name="Cuomo C."/>
            <person name="de Hoog S."/>
            <person name="Gorbushina A."/>
            <person name="Walker B."/>
            <person name="Young S.K."/>
            <person name="Zeng Q."/>
            <person name="Gargeya S."/>
            <person name="Fitzgerald M."/>
            <person name="Haas B."/>
            <person name="Abouelleil A."/>
            <person name="Allen A.W."/>
            <person name="Alvarado L."/>
            <person name="Arachchi H.M."/>
            <person name="Berlin A.M."/>
            <person name="Chapman S.B."/>
            <person name="Gainer-Dewar J."/>
            <person name="Goldberg J."/>
            <person name="Griggs A."/>
            <person name="Gujja S."/>
            <person name="Hansen M."/>
            <person name="Howarth C."/>
            <person name="Imamovic A."/>
            <person name="Ireland A."/>
            <person name="Larimer J."/>
            <person name="McCowan C."/>
            <person name="Murphy C."/>
            <person name="Pearson M."/>
            <person name="Poon T.W."/>
            <person name="Priest M."/>
            <person name="Roberts A."/>
            <person name="Saif S."/>
            <person name="Shea T."/>
            <person name="Sisk P."/>
            <person name="Sykes S."/>
            <person name="Wortman J."/>
            <person name="Nusbaum C."/>
            <person name="Birren B."/>
        </authorList>
    </citation>
    <scope>NUCLEOTIDE SEQUENCE [LARGE SCALE GENOMIC DNA]</scope>
    <source>
        <strain evidence="4 5">CBS 119918</strain>
    </source>
</reference>
<feature type="domain" description="NmrA-like" evidence="3">
    <location>
        <begin position="1"/>
        <end position="284"/>
    </location>
</feature>
<dbReference type="VEuPathDB" id="FungiDB:A1O9_07349"/>
<dbReference type="InterPro" id="IPR008030">
    <property type="entry name" value="NmrA-like"/>
</dbReference>
<dbReference type="Gene3D" id="3.40.50.720">
    <property type="entry name" value="NAD(P)-binding Rossmann-like Domain"/>
    <property type="match status" value="1"/>
</dbReference>
<dbReference type="InterPro" id="IPR051164">
    <property type="entry name" value="NmrA-like_oxidored"/>
</dbReference>